<dbReference type="EMBL" id="JAANHZ010000257">
    <property type="protein sequence ID" value="KAG5313155.1"/>
    <property type="molecule type" value="Genomic_DNA"/>
</dbReference>
<evidence type="ECO:0000313" key="9">
    <source>
        <dbReference type="EMBL" id="KAG5313155.1"/>
    </source>
</evidence>
<feature type="transmembrane region" description="Helical" evidence="8">
    <location>
        <begin position="144"/>
        <end position="161"/>
    </location>
</feature>
<feature type="transmembrane region" description="Helical" evidence="8">
    <location>
        <begin position="25"/>
        <end position="43"/>
    </location>
</feature>
<name>A0A836EHW2_9HYME</name>
<evidence type="ECO:0000256" key="3">
    <source>
        <dbReference type="ARBA" id="ARBA00022692"/>
    </source>
</evidence>
<keyword evidence="10" id="KW-1185">Reference proteome</keyword>
<comment type="function">
    <text evidence="8">Gustatory receptor which mediates acceptance or avoidance behavior, depending on its substrates.</text>
</comment>
<dbReference type="Pfam" id="PF08395">
    <property type="entry name" value="7tm_7"/>
    <property type="match status" value="1"/>
</dbReference>
<dbReference type="GO" id="GO:0030424">
    <property type="term" value="C:axon"/>
    <property type="evidence" value="ECO:0007669"/>
    <property type="project" value="TreeGrafter"/>
</dbReference>
<evidence type="ECO:0000256" key="4">
    <source>
        <dbReference type="ARBA" id="ARBA00022989"/>
    </source>
</evidence>
<feature type="transmembrane region" description="Helical" evidence="8">
    <location>
        <begin position="55"/>
        <end position="75"/>
    </location>
</feature>
<feature type="transmembrane region" description="Helical" evidence="8">
    <location>
        <begin position="300"/>
        <end position="322"/>
    </location>
</feature>
<keyword evidence="5 8" id="KW-0472">Membrane</keyword>
<sequence length="410" mass="48398">MLDLLSKGQVLKKWRLFQATDFQSLMYPCFIFCRILGIFPYKMNSSIFKLSKSHCVVSIVITCMICYAQFMFLYFLSHGRKYILNVPRTLHDNCYYLFSSFITIVTHVLISSRMRLLQTIMDISSKLPSKTYKKLSKLIHTKDIFSFFSFFVVIMICYYKLNFDLKFQIYTIYISLVVFQMDMLYMNCVCILKACFKRINDNLANLCEPVMEDMPHIFSRIYQQGNPFLLMELKALEKQYLMISNTVQMLNLTFSLQLLFSISLTICEVTFYLYFYITKWCISILRNDEDFISKIYEEFLFWYFLISIIYQFLKMASIIWACETGKNQALEIGTTIHIVFNSTNDENVKDELQLFSLQILHHKSIFSAKGVNMDATLLVAIISNITTYVLILLQFLVMSSSYERNNILRE</sequence>
<keyword evidence="6 8" id="KW-0675">Receptor</keyword>
<evidence type="ECO:0000256" key="6">
    <source>
        <dbReference type="ARBA" id="ARBA00023170"/>
    </source>
</evidence>
<dbReference type="Proteomes" id="UP000667349">
    <property type="component" value="Unassembled WGS sequence"/>
</dbReference>
<organism evidence="9 10">
    <name type="scientific">Acromyrmex insinuator</name>
    <dbReference type="NCBI Taxonomy" id="230686"/>
    <lineage>
        <taxon>Eukaryota</taxon>
        <taxon>Metazoa</taxon>
        <taxon>Ecdysozoa</taxon>
        <taxon>Arthropoda</taxon>
        <taxon>Hexapoda</taxon>
        <taxon>Insecta</taxon>
        <taxon>Pterygota</taxon>
        <taxon>Neoptera</taxon>
        <taxon>Endopterygota</taxon>
        <taxon>Hymenoptera</taxon>
        <taxon>Apocrita</taxon>
        <taxon>Aculeata</taxon>
        <taxon>Formicoidea</taxon>
        <taxon>Formicidae</taxon>
        <taxon>Myrmicinae</taxon>
        <taxon>Acromyrmex</taxon>
    </lineage>
</organism>
<dbReference type="GO" id="GO:0008049">
    <property type="term" value="P:male courtship behavior"/>
    <property type="evidence" value="ECO:0007669"/>
    <property type="project" value="TreeGrafter"/>
</dbReference>
<evidence type="ECO:0000256" key="5">
    <source>
        <dbReference type="ARBA" id="ARBA00023136"/>
    </source>
</evidence>
<accession>A0A836EHW2</accession>
<comment type="caution">
    <text evidence="9">The sequence shown here is derived from an EMBL/GenBank/DDBJ whole genome shotgun (WGS) entry which is preliminary data.</text>
</comment>
<proteinExistence type="inferred from homology"/>
<dbReference type="GO" id="GO:0043025">
    <property type="term" value="C:neuronal cell body"/>
    <property type="evidence" value="ECO:0007669"/>
    <property type="project" value="TreeGrafter"/>
</dbReference>
<dbReference type="PANTHER" id="PTHR21143:SF133">
    <property type="entry name" value="GUSTATORY AND PHEROMONE RECEPTOR 32A-RELATED"/>
    <property type="match status" value="1"/>
</dbReference>
<gene>
    <name evidence="9" type="primary">Gr28b_9</name>
    <name evidence="9" type="ORF">G6Z75_0003495</name>
</gene>
<evidence type="ECO:0000313" key="10">
    <source>
        <dbReference type="Proteomes" id="UP000667349"/>
    </source>
</evidence>
<dbReference type="GO" id="GO:0007635">
    <property type="term" value="P:chemosensory behavior"/>
    <property type="evidence" value="ECO:0007669"/>
    <property type="project" value="TreeGrafter"/>
</dbReference>
<dbReference type="GO" id="GO:0007165">
    <property type="term" value="P:signal transduction"/>
    <property type="evidence" value="ECO:0007669"/>
    <property type="project" value="UniProtKB-KW"/>
</dbReference>
<dbReference type="GO" id="GO:0030425">
    <property type="term" value="C:dendrite"/>
    <property type="evidence" value="ECO:0007669"/>
    <property type="project" value="TreeGrafter"/>
</dbReference>
<keyword evidence="4 8" id="KW-1133">Transmembrane helix</keyword>
<evidence type="ECO:0000256" key="1">
    <source>
        <dbReference type="ARBA" id="ARBA00004651"/>
    </source>
</evidence>
<reference evidence="9" key="1">
    <citation type="submission" date="2020-02" db="EMBL/GenBank/DDBJ databases">
        <title>Relaxed selection underlies rapid genomic changes in the transitions from sociality to social parasitism in ants.</title>
        <authorList>
            <person name="Bi X."/>
        </authorList>
    </citation>
    <scope>NUCLEOTIDE SEQUENCE</scope>
    <source>
        <strain evidence="9">BGI-DK2013a</strain>
        <tissue evidence="9">Whole body</tissue>
    </source>
</reference>
<keyword evidence="3 8" id="KW-0812">Transmembrane</keyword>
<feature type="transmembrane region" description="Helical" evidence="8">
    <location>
        <begin position="375"/>
        <end position="397"/>
    </location>
</feature>
<evidence type="ECO:0000256" key="7">
    <source>
        <dbReference type="ARBA" id="ARBA00023224"/>
    </source>
</evidence>
<feature type="transmembrane region" description="Helical" evidence="8">
    <location>
        <begin position="95"/>
        <end position="116"/>
    </location>
</feature>
<dbReference type="AlphaFoldDB" id="A0A836EHW2"/>
<evidence type="ECO:0000256" key="2">
    <source>
        <dbReference type="ARBA" id="ARBA00022475"/>
    </source>
</evidence>
<keyword evidence="2 8" id="KW-1003">Cell membrane</keyword>
<comment type="similarity">
    <text evidence="8">Belongs to the insect chemoreceptor superfamily. Gustatory receptor (GR) family.</text>
</comment>
<feature type="transmembrane region" description="Helical" evidence="8">
    <location>
        <begin position="258"/>
        <end position="277"/>
    </location>
</feature>
<protein>
    <recommendedName>
        <fullName evidence="8">Gustatory receptor</fullName>
    </recommendedName>
</protein>
<comment type="subcellular location">
    <subcellularLocation>
        <location evidence="1 8">Cell membrane</location>
        <topology evidence="1 8">Multi-pass membrane protein</topology>
    </subcellularLocation>
</comment>
<dbReference type="GO" id="GO:0050909">
    <property type="term" value="P:sensory perception of taste"/>
    <property type="evidence" value="ECO:0007669"/>
    <property type="project" value="InterPro"/>
</dbReference>
<comment type="caution">
    <text evidence="8">Lacks conserved residue(s) required for the propagation of feature annotation.</text>
</comment>
<dbReference type="GO" id="GO:0005886">
    <property type="term" value="C:plasma membrane"/>
    <property type="evidence" value="ECO:0007669"/>
    <property type="project" value="UniProtKB-SubCell"/>
</dbReference>
<feature type="non-terminal residue" evidence="9">
    <location>
        <position position="410"/>
    </location>
</feature>
<evidence type="ECO:0000256" key="8">
    <source>
        <dbReference type="RuleBase" id="RU363108"/>
    </source>
</evidence>
<keyword evidence="7 8" id="KW-0807">Transducer</keyword>
<feature type="transmembrane region" description="Helical" evidence="8">
    <location>
        <begin position="167"/>
        <end position="192"/>
    </location>
</feature>
<feature type="non-terminal residue" evidence="9">
    <location>
        <position position="1"/>
    </location>
</feature>
<dbReference type="InterPro" id="IPR013604">
    <property type="entry name" value="7TM_chemorcpt"/>
</dbReference>
<dbReference type="PANTHER" id="PTHR21143">
    <property type="entry name" value="INVERTEBRATE GUSTATORY RECEPTOR"/>
    <property type="match status" value="1"/>
</dbReference>